<keyword evidence="1" id="KW-0378">Hydrolase</keyword>
<dbReference type="PANTHER" id="PTHR31377">
    <property type="entry name" value="AGMATINE DEIMINASE-RELATED"/>
    <property type="match status" value="1"/>
</dbReference>
<dbReference type="Proteomes" id="UP000035009">
    <property type="component" value="Unassembled WGS sequence"/>
</dbReference>
<comment type="caution">
    <text evidence="2">The sequence shown here is derived from an EMBL/GenBank/DDBJ whole genome shotgun (WGS) entry which is preliminary data.</text>
</comment>
<dbReference type="eggNOG" id="COG2957">
    <property type="taxonomic scope" value="Bacteria"/>
</dbReference>
<accession>M3UK84</accession>
<dbReference type="EMBL" id="BAOP01000014">
    <property type="protein sequence ID" value="GAC80010.1"/>
    <property type="molecule type" value="Genomic_DNA"/>
</dbReference>
<organism evidence="2 3">
    <name type="scientific">Gordonia malaquae NBRC 108250</name>
    <dbReference type="NCBI Taxonomy" id="1223542"/>
    <lineage>
        <taxon>Bacteria</taxon>
        <taxon>Bacillati</taxon>
        <taxon>Actinomycetota</taxon>
        <taxon>Actinomycetes</taxon>
        <taxon>Mycobacteriales</taxon>
        <taxon>Gordoniaceae</taxon>
        <taxon>Gordonia</taxon>
    </lineage>
</organism>
<keyword evidence="3" id="KW-1185">Reference proteome</keyword>
<dbReference type="GO" id="GO:0047632">
    <property type="term" value="F:agmatine deiminase activity"/>
    <property type="evidence" value="ECO:0007669"/>
    <property type="project" value="TreeGrafter"/>
</dbReference>
<dbReference type="GO" id="GO:0004668">
    <property type="term" value="F:protein-arginine deiminase activity"/>
    <property type="evidence" value="ECO:0007669"/>
    <property type="project" value="InterPro"/>
</dbReference>
<dbReference type="Gene3D" id="3.75.10.10">
    <property type="entry name" value="L-arginine/glycine Amidinotransferase, Chain A"/>
    <property type="match status" value="1"/>
</dbReference>
<evidence type="ECO:0008006" key="4">
    <source>
        <dbReference type="Google" id="ProtNLM"/>
    </source>
</evidence>
<dbReference type="AlphaFoldDB" id="M3UK84"/>
<reference evidence="2 3" key="1">
    <citation type="submission" date="2013-02" db="EMBL/GenBank/DDBJ databases">
        <title>Whole genome shotgun sequence of Gordonia malaquae NBRC 108250.</title>
        <authorList>
            <person name="Yoshida I."/>
            <person name="Hosoyama A."/>
            <person name="Tsuchikane K."/>
            <person name="Ando Y."/>
            <person name="Baba S."/>
            <person name="Ohji S."/>
            <person name="Hamada M."/>
            <person name="Tamura T."/>
            <person name="Yamazoe A."/>
            <person name="Yamazaki S."/>
            <person name="Fujita N."/>
        </authorList>
    </citation>
    <scope>NUCLEOTIDE SEQUENCE [LARGE SCALE GENOMIC DNA]</scope>
    <source>
        <strain evidence="2 3">NBRC 108250</strain>
    </source>
</reference>
<dbReference type="Pfam" id="PF04371">
    <property type="entry name" value="PAD_porph"/>
    <property type="match status" value="1"/>
</dbReference>
<dbReference type="GO" id="GO:0009446">
    <property type="term" value="P:putrescine biosynthetic process"/>
    <property type="evidence" value="ECO:0007669"/>
    <property type="project" value="InterPro"/>
</dbReference>
<dbReference type="OrthoDB" id="9808013at2"/>
<evidence type="ECO:0000313" key="2">
    <source>
        <dbReference type="EMBL" id="GAC80010.1"/>
    </source>
</evidence>
<protein>
    <recommendedName>
        <fullName evidence="4">Agmatine deiminase</fullName>
    </recommendedName>
</protein>
<dbReference type="InterPro" id="IPR007466">
    <property type="entry name" value="Peptidyl-Arg-deiminase_porph"/>
</dbReference>
<proteinExistence type="predicted"/>
<gene>
    <name evidence="2" type="ORF">GM1_014_00020</name>
</gene>
<dbReference type="SUPFAM" id="SSF55909">
    <property type="entry name" value="Pentein"/>
    <property type="match status" value="1"/>
</dbReference>
<evidence type="ECO:0000313" key="3">
    <source>
        <dbReference type="Proteomes" id="UP000035009"/>
    </source>
</evidence>
<dbReference type="RefSeq" id="WP_008378738.1">
    <property type="nucleotide sequence ID" value="NZ_BAOP01000014.1"/>
</dbReference>
<dbReference type="STRING" id="410332.SAMN04488550_1636"/>
<dbReference type="PANTHER" id="PTHR31377:SF0">
    <property type="entry name" value="AGMATINE DEIMINASE-RELATED"/>
    <property type="match status" value="1"/>
</dbReference>
<sequence>MTLDTGPWRMPAEHEPHERTWMAFPAPGYSLGDTETDHHEARTAWSAVANTIVDHEPVTVVVDPTQTEFAKKYLSATVDIVEAPLDDAWMRDIGPTFVVSENGGVGGVDWVFNGWGGQDWAAWGHDQHIARAVIASAGVERIGSTLVNEGGGIQVDGAGTVLVTETVQLDPGRNPQLAKSGVERELARTLGVDTVIWLPCGLTRDSEQYGTRGHVDIVAAMPIPGTVIVHDQRDPGHPDHEVSRRIRDVLNGAVTSDGSPMTIVDVPAPRTLTDDEGFVDYSYINHYVANGLVVACSFDDPSDAEAVEILSSVYPGRTVVSVDARPIFARGGGIHCITQNQPAR</sequence>
<name>M3UK84_GORML</name>
<evidence type="ECO:0000256" key="1">
    <source>
        <dbReference type="ARBA" id="ARBA00022801"/>
    </source>
</evidence>